<comment type="caution">
    <text evidence="6">The sequence shown here is derived from an EMBL/GenBank/DDBJ whole genome shotgun (WGS) entry which is preliminary data.</text>
</comment>
<evidence type="ECO:0000256" key="2">
    <source>
        <dbReference type="ARBA" id="ARBA00023008"/>
    </source>
</evidence>
<dbReference type="SUPFAM" id="SSF49503">
    <property type="entry name" value="Cupredoxins"/>
    <property type="match status" value="1"/>
</dbReference>
<evidence type="ECO:0000259" key="5">
    <source>
        <dbReference type="Pfam" id="PF00127"/>
    </source>
</evidence>
<feature type="compositionally biased region" description="Low complexity" evidence="3">
    <location>
        <begin position="28"/>
        <end position="57"/>
    </location>
</feature>
<keyword evidence="4" id="KW-0732">Signal</keyword>
<feature type="signal peptide" evidence="4">
    <location>
        <begin position="1"/>
        <end position="20"/>
    </location>
</feature>
<evidence type="ECO:0000313" key="7">
    <source>
        <dbReference type="Proteomes" id="UP000275456"/>
    </source>
</evidence>
<feature type="region of interest" description="Disordered" evidence="3">
    <location>
        <begin position="23"/>
        <end position="58"/>
    </location>
</feature>
<dbReference type="GO" id="GO:0005507">
    <property type="term" value="F:copper ion binding"/>
    <property type="evidence" value="ECO:0007669"/>
    <property type="project" value="InterPro"/>
</dbReference>
<dbReference type="Pfam" id="PF00127">
    <property type="entry name" value="Copper-bind"/>
    <property type="match status" value="1"/>
</dbReference>
<dbReference type="EMBL" id="RKHJ01000001">
    <property type="protein sequence ID" value="ROR66915.1"/>
    <property type="molecule type" value="Genomic_DNA"/>
</dbReference>
<accession>A0A3N2AVC5</accession>
<dbReference type="InterPro" id="IPR008972">
    <property type="entry name" value="Cupredoxin"/>
</dbReference>
<dbReference type="RefSeq" id="WP_148058743.1">
    <property type="nucleotide sequence ID" value="NZ_RKHJ01000001.1"/>
</dbReference>
<reference evidence="6 7" key="1">
    <citation type="submission" date="2018-11" db="EMBL/GenBank/DDBJ databases">
        <title>Sequencing the genomes of 1000 actinobacteria strains.</title>
        <authorList>
            <person name="Klenk H.-P."/>
        </authorList>
    </citation>
    <scope>NUCLEOTIDE SEQUENCE [LARGE SCALE GENOMIC DNA]</scope>
    <source>
        <strain evidence="6 7">DSM 9580</strain>
    </source>
</reference>
<keyword evidence="2" id="KW-0186">Copper</keyword>
<keyword evidence="1" id="KW-0479">Metal-binding</keyword>
<dbReference type="AlphaFoldDB" id="A0A3N2AVC5"/>
<sequence>MTRRRTTAAALIAAMGLALAACSGGTGAAPSSEPVEPSASTAPSASSGASETAAPSEGTTATALIGMVGTADDPDAYEIALTDESGAPVTTLPAGDYTLTFADRSAAHNFHLTGPGGVDVATDLAGVDESTVEITLEPGTYLFVCDPHVSSMSGQVEVTA</sequence>
<organism evidence="6 7">
    <name type="scientific">Agrococcus jenensis</name>
    <dbReference type="NCBI Taxonomy" id="46353"/>
    <lineage>
        <taxon>Bacteria</taxon>
        <taxon>Bacillati</taxon>
        <taxon>Actinomycetota</taxon>
        <taxon>Actinomycetes</taxon>
        <taxon>Micrococcales</taxon>
        <taxon>Microbacteriaceae</taxon>
        <taxon>Agrococcus</taxon>
    </lineage>
</organism>
<evidence type="ECO:0000256" key="1">
    <source>
        <dbReference type="ARBA" id="ARBA00022723"/>
    </source>
</evidence>
<dbReference type="InterPro" id="IPR000923">
    <property type="entry name" value="BlueCu_1"/>
</dbReference>
<protein>
    <submittedName>
        <fullName evidence="6">Copper binding plastocyanin/azurin family protein</fullName>
    </submittedName>
</protein>
<dbReference type="GO" id="GO:0009055">
    <property type="term" value="F:electron transfer activity"/>
    <property type="evidence" value="ECO:0007669"/>
    <property type="project" value="InterPro"/>
</dbReference>
<keyword evidence="7" id="KW-1185">Reference proteome</keyword>
<proteinExistence type="predicted"/>
<evidence type="ECO:0000256" key="3">
    <source>
        <dbReference type="SAM" id="MobiDB-lite"/>
    </source>
</evidence>
<evidence type="ECO:0000256" key="4">
    <source>
        <dbReference type="SAM" id="SignalP"/>
    </source>
</evidence>
<feature type="domain" description="Blue (type 1) copper" evidence="5">
    <location>
        <begin position="127"/>
        <end position="158"/>
    </location>
</feature>
<feature type="chain" id="PRO_5038967318" evidence="4">
    <location>
        <begin position="21"/>
        <end position="160"/>
    </location>
</feature>
<dbReference type="Gene3D" id="2.60.40.420">
    <property type="entry name" value="Cupredoxins - blue copper proteins"/>
    <property type="match status" value="1"/>
</dbReference>
<dbReference type="Proteomes" id="UP000275456">
    <property type="component" value="Unassembled WGS sequence"/>
</dbReference>
<gene>
    <name evidence="6" type="ORF">EDD26_2310</name>
</gene>
<dbReference type="PROSITE" id="PS51257">
    <property type="entry name" value="PROKAR_LIPOPROTEIN"/>
    <property type="match status" value="1"/>
</dbReference>
<dbReference type="OrthoDB" id="574459at2"/>
<evidence type="ECO:0000313" key="6">
    <source>
        <dbReference type="EMBL" id="ROR66915.1"/>
    </source>
</evidence>
<name>A0A3N2AVC5_9MICO</name>